<proteinExistence type="predicted"/>
<comment type="caution">
    <text evidence="1">The sequence shown here is derived from an EMBL/GenBank/DDBJ whole genome shotgun (WGS) entry which is preliminary data.</text>
</comment>
<evidence type="ECO:0000313" key="2">
    <source>
        <dbReference type="Proteomes" id="UP001054945"/>
    </source>
</evidence>
<name>A0AAV4N871_CAEEX</name>
<dbReference type="AlphaFoldDB" id="A0AAV4N871"/>
<sequence>MEYGVGETTWILVYFRTIPGMGGDKSVSSRVLMLAWREMRNKKVLALSCQPWTDRMHQCCIFDGLVASARHQKINLQSSSPTH</sequence>
<dbReference type="EMBL" id="BPLR01003003">
    <property type="protein sequence ID" value="GIX80148.1"/>
    <property type="molecule type" value="Genomic_DNA"/>
</dbReference>
<organism evidence="1 2">
    <name type="scientific">Caerostris extrusa</name>
    <name type="common">Bark spider</name>
    <name type="synonym">Caerostris bankana</name>
    <dbReference type="NCBI Taxonomy" id="172846"/>
    <lineage>
        <taxon>Eukaryota</taxon>
        <taxon>Metazoa</taxon>
        <taxon>Ecdysozoa</taxon>
        <taxon>Arthropoda</taxon>
        <taxon>Chelicerata</taxon>
        <taxon>Arachnida</taxon>
        <taxon>Araneae</taxon>
        <taxon>Araneomorphae</taxon>
        <taxon>Entelegynae</taxon>
        <taxon>Araneoidea</taxon>
        <taxon>Araneidae</taxon>
        <taxon>Caerostris</taxon>
    </lineage>
</organism>
<protein>
    <submittedName>
        <fullName evidence="1">Uncharacterized protein</fullName>
    </submittedName>
</protein>
<reference evidence="1 2" key="1">
    <citation type="submission" date="2021-06" db="EMBL/GenBank/DDBJ databases">
        <title>Caerostris extrusa draft genome.</title>
        <authorList>
            <person name="Kono N."/>
            <person name="Arakawa K."/>
        </authorList>
    </citation>
    <scope>NUCLEOTIDE SEQUENCE [LARGE SCALE GENOMIC DNA]</scope>
</reference>
<gene>
    <name evidence="1" type="ORF">CEXT_131431</name>
</gene>
<dbReference type="Proteomes" id="UP001054945">
    <property type="component" value="Unassembled WGS sequence"/>
</dbReference>
<evidence type="ECO:0000313" key="1">
    <source>
        <dbReference type="EMBL" id="GIX80148.1"/>
    </source>
</evidence>
<keyword evidence="2" id="KW-1185">Reference proteome</keyword>
<accession>A0AAV4N871</accession>